<feature type="region of interest" description="Disordered" evidence="1">
    <location>
        <begin position="100"/>
        <end position="130"/>
    </location>
</feature>
<feature type="transmembrane region" description="Helical" evidence="2">
    <location>
        <begin position="383"/>
        <end position="402"/>
    </location>
</feature>
<dbReference type="EMBL" id="CAJGYO010000005">
    <property type="protein sequence ID" value="CAD6230769.1"/>
    <property type="molecule type" value="Genomic_DNA"/>
</dbReference>
<keyword evidence="4" id="KW-1185">Reference proteome</keyword>
<evidence type="ECO:0000256" key="1">
    <source>
        <dbReference type="SAM" id="MobiDB-lite"/>
    </source>
</evidence>
<evidence type="ECO:0000256" key="2">
    <source>
        <dbReference type="SAM" id="Phobius"/>
    </source>
</evidence>
<dbReference type="AlphaFoldDB" id="A0A811NW79"/>
<organism evidence="3 4">
    <name type="scientific">Miscanthus lutarioriparius</name>
    <dbReference type="NCBI Taxonomy" id="422564"/>
    <lineage>
        <taxon>Eukaryota</taxon>
        <taxon>Viridiplantae</taxon>
        <taxon>Streptophyta</taxon>
        <taxon>Embryophyta</taxon>
        <taxon>Tracheophyta</taxon>
        <taxon>Spermatophyta</taxon>
        <taxon>Magnoliopsida</taxon>
        <taxon>Liliopsida</taxon>
        <taxon>Poales</taxon>
        <taxon>Poaceae</taxon>
        <taxon>PACMAD clade</taxon>
        <taxon>Panicoideae</taxon>
        <taxon>Andropogonodae</taxon>
        <taxon>Andropogoneae</taxon>
        <taxon>Saccharinae</taxon>
        <taxon>Miscanthus</taxon>
    </lineage>
</organism>
<feature type="compositionally biased region" description="Polar residues" evidence="1">
    <location>
        <begin position="182"/>
        <end position="191"/>
    </location>
</feature>
<reference evidence="3" key="1">
    <citation type="submission" date="2020-10" db="EMBL/GenBank/DDBJ databases">
        <authorList>
            <person name="Han B."/>
            <person name="Lu T."/>
            <person name="Zhao Q."/>
            <person name="Huang X."/>
            <person name="Zhao Y."/>
        </authorList>
    </citation>
    <scope>NUCLEOTIDE SEQUENCE</scope>
</reference>
<evidence type="ECO:0000313" key="4">
    <source>
        <dbReference type="Proteomes" id="UP000604825"/>
    </source>
</evidence>
<feature type="transmembrane region" description="Helical" evidence="2">
    <location>
        <begin position="326"/>
        <end position="346"/>
    </location>
</feature>
<evidence type="ECO:0000313" key="3">
    <source>
        <dbReference type="EMBL" id="CAD6230769.1"/>
    </source>
</evidence>
<protein>
    <submittedName>
        <fullName evidence="3">Uncharacterized protein</fullName>
    </submittedName>
</protein>
<sequence>MAFDASRRLCRFDSPTAVVDPDENPRLVDDVDAGAGHNRSIMRCLARLVMVNAKLYLTSLLPSPLPAAATFFWLSKANHPRRCKLVRIMSAPDATRIDSEQGVAAPPATEHPSTAAAAPPAPPSVGKLYHRPDLDLDLAGHDSEHIGEASSAAPSIAILEEFVKEEITASLEEIVEEETKAAPTSTPQRGATPSHIWRGPVSQPLANGHQQPQPPPPQDQALAGAAQGNPLAASHPPAPADPNSSALQPQPPPPQDQALVTAAAVQGGQPAPNPPAPSAVANVNPNDRNFNWELGHLDIASQALNTLYQRRDEATKDWHPERKVPYTWALMSGFVVVAFGVLASTASIDRSFIRGVASACARLSSIGATFMVEYVLSDTVGHLRGFIFGGVTTAFTLVLWLAGNPEDRAIFFRLLLLILKILFYYPGVGLVIVFRCIGGWIKAGFSKAKNGIKIAAEKSYDAVKAYLVHPPPPGQGAGGPANARVGP</sequence>
<feature type="transmembrane region" description="Helical" evidence="2">
    <location>
        <begin position="414"/>
        <end position="437"/>
    </location>
</feature>
<dbReference type="OrthoDB" id="10608922at2759"/>
<name>A0A811NW79_9POAL</name>
<feature type="region of interest" description="Disordered" evidence="1">
    <location>
        <begin position="177"/>
        <end position="258"/>
    </location>
</feature>
<feature type="compositionally biased region" description="Low complexity" evidence="1">
    <location>
        <begin position="104"/>
        <end position="118"/>
    </location>
</feature>
<proteinExistence type="predicted"/>
<keyword evidence="2" id="KW-0472">Membrane</keyword>
<dbReference type="Proteomes" id="UP000604825">
    <property type="component" value="Unassembled WGS sequence"/>
</dbReference>
<comment type="caution">
    <text evidence="3">The sequence shown here is derived from an EMBL/GenBank/DDBJ whole genome shotgun (WGS) entry which is preliminary data.</text>
</comment>
<keyword evidence="2" id="KW-1133">Transmembrane helix</keyword>
<accession>A0A811NW79</accession>
<gene>
    <name evidence="3" type="ORF">NCGR_LOCUS20984</name>
</gene>
<keyword evidence="2" id="KW-0812">Transmembrane</keyword>